<dbReference type="KEGG" id="adin:H7849_22315"/>
<keyword evidence="1" id="KW-0812">Transmembrane</keyword>
<feature type="transmembrane region" description="Helical" evidence="1">
    <location>
        <begin position="41"/>
        <end position="60"/>
    </location>
</feature>
<keyword evidence="3" id="KW-1185">Reference proteome</keyword>
<evidence type="ECO:0000256" key="1">
    <source>
        <dbReference type="SAM" id="Phobius"/>
    </source>
</evidence>
<dbReference type="AlphaFoldDB" id="A0A7G8BRF4"/>
<evidence type="ECO:0000313" key="2">
    <source>
        <dbReference type="EMBL" id="QNI35124.1"/>
    </source>
</evidence>
<reference evidence="2 3" key="1">
    <citation type="submission" date="2020-08" db="EMBL/GenBank/DDBJ databases">
        <title>Edaphobacter telluris sp. nov. and Acidobacterium dinghuensis sp. nov., two acidobacteria isolated from forest soil.</title>
        <authorList>
            <person name="Fu J."/>
            <person name="Qiu L."/>
        </authorList>
    </citation>
    <scope>NUCLEOTIDE SEQUENCE [LARGE SCALE GENOMIC DNA]</scope>
    <source>
        <strain evidence="2">4Y35</strain>
    </source>
</reference>
<keyword evidence="1" id="KW-0472">Membrane</keyword>
<protein>
    <submittedName>
        <fullName evidence="2">Uncharacterized protein</fullName>
    </submittedName>
</protein>
<feature type="transmembrane region" description="Helical" evidence="1">
    <location>
        <begin position="120"/>
        <end position="145"/>
    </location>
</feature>
<accession>A0A7G8BRF4</accession>
<proteinExistence type="predicted"/>
<gene>
    <name evidence="2" type="ORF">H7849_22315</name>
</gene>
<feature type="transmembrane region" description="Helical" evidence="1">
    <location>
        <begin position="67"/>
        <end position="100"/>
    </location>
</feature>
<organism evidence="2 3">
    <name type="scientific">Alloacidobacterium dinghuense</name>
    <dbReference type="NCBI Taxonomy" id="2763107"/>
    <lineage>
        <taxon>Bacteria</taxon>
        <taxon>Pseudomonadati</taxon>
        <taxon>Acidobacteriota</taxon>
        <taxon>Terriglobia</taxon>
        <taxon>Terriglobales</taxon>
        <taxon>Acidobacteriaceae</taxon>
        <taxon>Alloacidobacterium</taxon>
    </lineage>
</organism>
<dbReference type="EMBL" id="CP060394">
    <property type="protein sequence ID" value="QNI35124.1"/>
    <property type="molecule type" value="Genomic_DNA"/>
</dbReference>
<dbReference type="Proteomes" id="UP000515312">
    <property type="component" value="Chromosome"/>
</dbReference>
<keyword evidence="1" id="KW-1133">Transmembrane helix</keyword>
<name>A0A7G8BRF4_9BACT</name>
<sequence>MFLATAFAILNVDLLQSIEEAEDLRLFSTFPAGLPGLGLLLLRLAVGSISVAQGASFLVASGAPASMLWLIGALTFVLGAFLMIGFLTPIASIVAALVSMGFALRAFPGLPSTHFAAPGAIETIVVTLALALLGAGAFSLDAFLFGRREIIIPDISRSPK</sequence>
<evidence type="ECO:0000313" key="3">
    <source>
        <dbReference type="Proteomes" id="UP000515312"/>
    </source>
</evidence>